<accession>A0A9X8RLK3</accession>
<dbReference type="EMBL" id="FUPS01000014">
    <property type="protein sequence ID" value="SJS98998.1"/>
    <property type="molecule type" value="Genomic_DNA"/>
</dbReference>
<sequence length="195" mass="23372">MINVTNHALRRYIERIKECEKNCVEQNLNLNKEQYQKDLNKMFEQSRLIYTGRFNDKYTETNFRLVDNIILITDLRDTKIITLYRVEYGIDRETDLMIIENLLKKLDKTEKEYINIMDEISSEKDKLLAEREGLTSEIETLKETLDTMNESLKVLSEYINTFSYKEKQAKSEMEIIAKKIVYSSIYRKEMLECMN</sequence>
<reference evidence="2 3" key="1">
    <citation type="submission" date="2017-02" db="EMBL/GenBank/DDBJ databases">
        <authorList>
            <consortium name="Pathogen Informatics"/>
        </authorList>
    </citation>
    <scope>NUCLEOTIDE SEQUENCE [LARGE SCALE GENOMIC DNA]</scope>
    <source>
        <strain evidence="2 3">VRECD0157</strain>
    </source>
</reference>
<feature type="coiled-coil region" evidence="1">
    <location>
        <begin position="99"/>
        <end position="151"/>
    </location>
</feature>
<comment type="caution">
    <text evidence="2">The sequence shown here is derived from an EMBL/GenBank/DDBJ whole genome shotgun (WGS) entry which is preliminary data.</text>
</comment>
<feature type="coiled-coil region" evidence="1">
    <location>
        <begin position="9"/>
        <end position="45"/>
    </location>
</feature>
<dbReference type="Proteomes" id="UP000189137">
    <property type="component" value="Unassembled WGS sequence"/>
</dbReference>
<name>A0A9X8RLK3_CLODI</name>
<proteinExistence type="predicted"/>
<evidence type="ECO:0000313" key="3">
    <source>
        <dbReference type="Proteomes" id="UP000189137"/>
    </source>
</evidence>
<keyword evidence="1" id="KW-0175">Coiled coil</keyword>
<evidence type="ECO:0000313" key="2">
    <source>
        <dbReference type="EMBL" id="SJS98998.1"/>
    </source>
</evidence>
<dbReference type="RefSeq" id="WP_021372909.1">
    <property type="nucleotide sequence ID" value="NZ_CAADAQ010000012.1"/>
</dbReference>
<gene>
    <name evidence="2" type="ORF">SAMEA3375112_03356</name>
</gene>
<dbReference type="AlphaFoldDB" id="A0A9X8RLK3"/>
<organism evidence="2 3">
    <name type="scientific">Clostridioides difficile</name>
    <name type="common">Peptoclostridium difficile</name>
    <dbReference type="NCBI Taxonomy" id="1496"/>
    <lineage>
        <taxon>Bacteria</taxon>
        <taxon>Bacillati</taxon>
        <taxon>Bacillota</taxon>
        <taxon>Clostridia</taxon>
        <taxon>Peptostreptococcales</taxon>
        <taxon>Peptostreptococcaceae</taxon>
        <taxon>Clostridioides</taxon>
    </lineage>
</organism>
<protein>
    <submittedName>
        <fullName evidence="2">Uncharacterized protein</fullName>
    </submittedName>
</protein>
<evidence type="ECO:0000256" key="1">
    <source>
        <dbReference type="SAM" id="Coils"/>
    </source>
</evidence>